<dbReference type="Proteomes" id="UP001233360">
    <property type="component" value="Unassembled WGS sequence"/>
</dbReference>
<comment type="caution">
    <text evidence="2">The sequence shown here is derived from an EMBL/GenBank/DDBJ whole genome shotgun (WGS) entry which is preliminary data.</text>
</comment>
<protein>
    <recommendedName>
        <fullName evidence="1">DUF8198 domain-containing protein</fullName>
    </recommendedName>
</protein>
<sequence>MLLKICLPIMLSMSKLAPFDDLLKQYYALQYHQDPLILDRLNDAQIWLKERIKRTHTTLFSQPQYHLMTQYFLNRLYGGPDFDLLASQIERLLKYAHKAEKLLPENAIKTGTKSVSLAVLAMQLDEQIALQLLKDYPLDQPITDEMMRLTLLKLDQKHQRLQQLALLDDLGEALDKYMRSFMMYAAFKMCKGTAHKYHFDLMYEFIQDGFNAMKPMKSAEKFIKSFTAVERQIIDQVHSGHPDPFHSFF</sequence>
<dbReference type="EMBL" id="JAUTBK010000002">
    <property type="protein sequence ID" value="MDQ1209584.1"/>
    <property type="molecule type" value="Genomic_DNA"/>
</dbReference>
<evidence type="ECO:0000313" key="3">
    <source>
        <dbReference type="Proteomes" id="UP001233360"/>
    </source>
</evidence>
<feature type="domain" description="DUF8198" evidence="1">
    <location>
        <begin position="29"/>
        <end position="244"/>
    </location>
</feature>
<dbReference type="NCBIfam" id="NF047641">
    <property type="entry name" value="FFLEE_fam"/>
    <property type="match status" value="1"/>
</dbReference>
<gene>
    <name evidence="2" type="ORF">QE380_002507</name>
</gene>
<proteinExistence type="predicted"/>
<accession>A0ABU0UYE6</accession>
<evidence type="ECO:0000313" key="2">
    <source>
        <dbReference type="EMBL" id="MDQ1209584.1"/>
    </source>
</evidence>
<evidence type="ECO:0000259" key="1">
    <source>
        <dbReference type="Pfam" id="PF26621"/>
    </source>
</evidence>
<organism evidence="2 3">
    <name type="scientific">Acinetobacter baylyi</name>
    <dbReference type="NCBI Taxonomy" id="202950"/>
    <lineage>
        <taxon>Bacteria</taxon>
        <taxon>Pseudomonadati</taxon>
        <taxon>Pseudomonadota</taxon>
        <taxon>Gammaproteobacteria</taxon>
        <taxon>Moraxellales</taxon>
        <taxon>Moraxellaceae</taxon>
        <taxon>Acinetobacter</taxon>
    </lineage>
</organism>
<dbReference type="InterPro" id="IPR058511">
    <property type="entry name" value="DUF8198"/>
</dbReference>
<name>A0ABU0UYE6_ACIBI</name>
<reference evidence="2 3" key="1">
    <citation type="submission" date="2023-07" db="EMBL/GenBank/DDBJ databases">
        <title>Functional and genomic diversity of the sorghum phyllosphere microbiome.</title>
        <authorList>
            <person name="Shade A."/>
        </authorList>
    </citation>
    <scope>NUCLEOTIDE SEQUENCE [LARGE SCALE GENOMIC DNA]</scope>
    <source>
        <strain evidence="2 3">SORGH_AS_0887</strain>
    </source>
</reference>
<keyword evidence="3" id="KW-1185">Reference proteome</keyword>
<dbReference type="Pfam" id="PF26621">
    <property type="entry name" value="DUF8198"/>
    <property type="match status" value="1"/>
</dbReference>
<dbReference type="InterPro" id="IPR058063">
    <property type="entry name" value="FFLEE_fam"/>
</dbReference>